<evidence type="ECO:0000313" key="7">
    <source>
        <dbReference type="Proteomes" id="UP000678228"/>
    </source>
</evidence>
<comment type="caution">
    <text evidence="6">The sequence shown here is derived from an EMBL/GenBank/DDBJ whole genome shotgun (WGS) entry which is preliminary data.</text>
</comment>
<sequence>MRKVLFVCTGNTCRSPMAEALLRKKAGERVEVKSAGLQASFSSPLSEGTRAILEEKGIFPTHQSQPLTEELLKWADLILTMTEGHKQSILVFFPEVQPRLFTLKEFADEATLTKDIADPFGGSLEEYRLTSVEIENSLDKIIEKL</sequence>
<dbReference type="PANTHER" id="PTHR11717">
    <property type="entry name" value="LOW MOLECULAR WEIGHT PROTEIN TYROSINE PHOSPHATASE"/>
    <property type="match status" value="1"/>
</dbReference>
<feature type="active site" evidence="4">
    <location>
        <position position="14"/>
    </location>
</feature>
<feature type="domain" description="Phosphotyrosine protein phosphatase I" evidence="5">
    <location>
        <begin position="2"/>
        <end position="144"/>
    </location>
</feature>
<evidence type="ECO:0000256" key="4">
    <source>
        <dbReference type="PIRSR" id="PIRSR617867-1"/>
    </source>
</evidence>
<protein>
    <submittedName>
        <fullName evidence="6">Low molecular weight protein arginine phosphatase</fullName>
    </submittedName>
</protein>
<accession>A0A940X169</accession>
<dbReference type="InterPro" id="IPR036196">
    <property type="entry name" value="Ptyr_pPase_sf"/>
</dbReference>
<comment type="similarity">
    <text evidence="1">Belongs to the low molecular weight phosphotyrosine protein phosphatase family.</text>
</comment>
<keyword evidence="7" id="KW-1185">Reference proteome</keyword>
<evidence type="ECO:0000313" key="6">
    <source>
        <dbReference type="EMBL" id="MBP3952779.1"/>
    </source>
</evidence>
<dbReference type="InterPro" id="IPR017867">
    <property type="entry name" value="Tyr_phospatase_low_mol_wt"/>
</dbReference>
<dbReference type="Proteomes" id="UP000678228">
    <property type="component" value="Unassembled WGS sequence"/>
</dbReference>
<keyword evidence="3" id="KW-0904">Protein phosphatase</keyword>
<dbReference type="EMBL" id="JAGKSQ010000007">
    <property type="protein sequence ID" value="MBP3952779.1"/>
    <property type="molecule type" value="Genomic_DNA"/>
</dbReference>
<dbReference type="CDD" id="cd16344">
    <property type="entry name" value="LMWPAP"/>
    <property type="match status" value="1"/>
</dbReference>
<feature type="active site" description="Proton donor" evidence="4">
    <location>
        <position position="118"/>
    </location>
</feature>
<dbReference type="PRINTS" id="PR00719">
    <property type="entry name" value="LMWPTPASE"/>
</dbReference>
<dbReference type="InterPro" id="IPR050438">
    <property type="entry name" value="LMW_PTPase"/>
</dbReference>
<name>A0A940X169_9BACI</name>
<evidence type="ECO:0000256" key="2">
    <source>
        <dbReference type="ARBA" id="ARBA00022801"/>
    </source>
</evidence>
<dbReference type="SMART" id="SM00226">
    <property type="entry name" value="LMWPc"/>
    <property type="match status" value="1"/>
</dbReference>
<evidence type="ECO:0000259" key="5">
    <source>
        <dbReference type="SMART" id="SM00226"/>
    </source>
</evidence>
<feature type="active site" description="Nucleophile" evidence="4">
    <location>
        <position position="8"/>
    </location>
</feature>
<dbReference type="AlphaFoldDB" id="A0A940X169"/>
<organism evidence="6 7">
    <name type="scientific">Halalkalibacter suaedae</name>
    <dbReference type="NCBI Taxonomy" id="2822140"/>
    <lineage>
        <taxon>Bacteria</taxon>
        <taxon>Bacillati</taxon>
        <taxon>Bacillota</taxon>
        <taxon>Bacilli</taxon>
        <taxon>Bacillales</taxon>
        <taxon>Bacillaceae</taxon>
        <taxon>Halalkalibacter</taxon>
    </lineage>
</organism>
<reference evidence="6" key="1">
    <citation type="submission" date="2021-03" db="EMBL/GenBank/DDBJ databases">
        <title>Bacillus suaedae sp. nov., isolated from Suaeda aralocaspica.</title>
        <authorList>
            <person name="Lei R.F.R."/>
        </authorList>
    </citation>
    <scope>NUCLEOTIDE SEQUENCE</scope>
    <source>
        <strain evidence="6">YZJH907-2</strain>
    </source>
</reference>
<dbReference type="InterPro" id="IPR023485">
    <property type="entry name" value="Ptyr_pPase"/>
</dbReference>
<dbReference type="GO" id="GO:0004725">
    <property type="term" value="F:protein tyrosine phosphatase activity"/>
    <property type="evidence" value="ECO:0007669"/>
    <property type="project" value="InterPro"/>
</dbReference>
<gene>
    <name evidence="6" type="ORF">J7W16_16780</name>
</gene>
<dbReference type="Gene3D" id="3.40.50.2300">
    <property type="match status" value="1"/>
</dbReference>
<dbReference type="Pfam" id="PF01451">
    <property type="entry name" value="LMWPc"/>
    <property type="match status" value="1"/>
</dbReference>
<dbReference type="PANTHER" id="PTHR11717:SF31">
    <property type="entry name" value="LOW MOLECULAR WEIGHT PROTEIN-TYROSINE-PHOSPHATASE ETP-RELATED"/>
    <property type="match status" value="1"/>
</dbReference>
<dbReference type="RefSeq" id="WP_210598623.1">
    <property type="nucleotide sequence ID" value="NZ_JAGKSQ010000007.1"/>
</dbReference>
<dbReference type="SUPFAM" id="SSF52788">
    <property type="entry name" value="Phosphotyrosine protein phosphatases I"/>
    <property type="match status" value="1"/>
</dbReference>
<proteinExistence type="inferred from homology"/>
<evidence type="ECO:0000256" key="1">
    <source>
        <dbReference type="ARBA" id="ARBA00011063"/>
    </source>
</evidence>
<evidence type="ECO:0000256" key="3">
    <source>
        <dbReference type="ARBA" id="ARBA00022912"/>
    </source>
</evidence>
<keyword evidence="2" id="KW-0378">Hydrolase</keyword>